<sequence length="112" mass="13172">MSRVFIPNIYVTISTEGIYHPKDSLYKISLGQENNSFVFKVQLVVNAKIRPRLTVSYDYNSRQFEKVMSAYKFLSETYNLIPKDLVEGLVTDRDLTAEFEKWEKKRDTKSLH</sequence>
<accession>A0A829GR28</accession>
<proteinExistence type="predicted"/>
<comment type="caution">
    <text evidence="1">The sequence shown here is derived from an EMBL/GenBank/DDBJ whole genome shotgun (WGS) entry which is preliminary data.</text>
</comment>
<gene>
    <name evidence="1" type="ORF">Lpl14_14534</name>
</gene>
<reference evidence="1 2" key="1">
    <citation type="journal article" date="2013" name="PLoS ONE">
        <title>Lactobacillus paracasei comparative genomics: towards species pan-genome definition and exploitation of diversity.</title>
        <authorList>
            <person name="Smokvina T."/>
            <person name="Wels M."/>
            <person name="Polka J."/>
            <person name="Chervaux C."/>
            <person name="Brisse S."/>
            <person name="Boekhorst J."/>
            <person name="van Hylckama Vlieg J.E."/>
            <person name="Siezen R.J."/>
        </authorList>
    </citation>
    <scope>NUCLEOTIDE SEQUENCE [LARGE SCALE GENOMIC DNA]</scope>
    <source>
        <strain evidence="1 2">Lpl14</strain>
    </source>
</reference>
<dbReference type="Proteomes" id="UP000014285">
    <property type="component" value="Unassembled WGS sequence"/>
</dbReference>
<dbReference type="AlphaFoldDB" id="A0A829GR28"/>
<evidence type="ECO:0000313" key="1">
    <source>
        <dbReference type="EMBL" id="EPC62680.1"/>
    </source>
</evidence>
<dbReference type="EMBL" id="ANKB01000094">
    <property type="protein sequence ID" value="EPC62680.1"/>
    <property type="molecule type" value="Genomic_DNA"/>
</dbReference>
<evidence type="ECO:0000313" key="2">
    <source>
        <dbReference type="Proteomes" id="UP000014285"/>
    </source>
</evidence>
<protein>
    <submittedName>
        <fullName evidence="1">Uncharacterized protein</fullName>
    </submittedName>
</protein>
<name>A0A829GR28_LACPA</name>
<organism evidence="1 2">
    <name type="scientific">Lacticaseibacillus paracasei subsp. tolerans Lpl14</name>
    <dbReference type="NCBI Taxonomy" id="1256229"/>
    <lineage>
        <taxon>Bacteria</taxon>
        <taxon>Bacillati</taxon>
        <taxon>Bacillota</taxon>
        <taxon>Bacilli</taxon>
        <taxon>Lactobacillales</taxon>
        <taxon>Lactobacillaceae</taxon>
        <taxon>Lacticaseibacillus</taxon>
    </lineage>
</organism>